<dbReference type="CDD" id="cd13121">
    <property type="entry name" value="BF2867_like_C"/>
    <property type="match status" value="1"/>
</dbReference>
<accession>A0A0F5IYJ4</accession>
<comment type="caution">
    <text evidence="1">The sequence shown here is derived from an EMBL/GenBank/DDBJ whole genome shotgun (WGS) entry which is preliminary data.</text>
</comment>
<evidence type="ECO:0000313" key="1">
    <source>
        <dbReference type="EMBL" id="KKB50649.1"/>
    </source>
</evidence>
<protein>
    <recommendedName>
        <fullName evidence="3">Fimbrillin family protein</fullName>
    </recommendedName>
</protein>
<dbReference type="InterPro" id="IPR025049">
    <property type="entry name" value="Mfa-like_1"/>
</dbReference>
<dbReference type="RefSeq" id="WP_028729291.1">
    <property type="nucleotide sequence ID" value="NZ_KE386763.1"/>
</dbReference>
<dbReference type="STRING" id="1203610.HMPREF1536_04188"/>
<dbReference type="Gene3D" id="2.60.40.2630">
    <property type="match status" value="1"/>
</dbReference>
<dbReference type="EMBL" id="AQHW01000020">
    <property type="protein sequence ID" value="KKB50649.1"/>
    <property type="molecule type" value="Genomic_DNA"/>
</dbReference>
<name>A0A0F5IYJ4_9BACT</name>
<evidence type="ECO:0008006" key="3">
    <source>
        <dbReference type="Google" id="ProtNLM"/>
    </source>
</evidence>
<proteinExistence type="predicted"/>
<dbReference type="Proteomes" id="UP000033035">
    <property type="component" value="Unassembled WGS sequence"/>
</dbReference>
<dbReference type="Gene3D" id="2.60.40.2620">
    <property type="entry name" value="Fimbrillin-like"/>
    <property type="match status" value="1"/>
</dbReference>
<dbReference type="PATRIC" id="fig|1203610.3.peg.4262"/>
<keyword evidence="2" id="KW-1185">Reference proteome</keyword>
<dbReference type="InterPro" id="IPR042278">
    <property type="entry name" value="Mfa-like_1_N"/>
</dbReference>
<reference evidence="1 2" key="1">
    <citation type="submission" date="2013-04" db="EMBL/GenBank/DDBJ databases">
        <title>The Genome Sequence of Parabacteroides gordonii DSM 23371.</title>
        <authorList>
            <consortium name="The Broad Institute Genomics Platform"/>
            <person name="Earl A."/>
            <person name="Ward D."/>
            <person name="Feldgarden M."/>
            <person name="Gevers D."/>
            <person name="Martens E."/>
            <person name="Sakamoto M."/>
            <person name="Benno Y."/>
            <person name="Suzuki N."/>
            <person name="Matsunaga N."/>
            <person name="Koshihara K."/>
            <person name="Seki M."/>
            <person name="Komiya H."/>
            <person name="Walker B."/>
            <person name="Young S."/>
            <person name="Zeng Q."/>
            <person name="Gargeya S."/>
            <person name="Fitzgerald M."/>
            <person name="Haas B."/>
            <person name="Abouelleil A."/>
            <person name="Allen A.W."/>
            <person name="Alvarado L."/>
            <person name="Arachchi H.M."/>
            <person name="Berlin A.M."/>
            <person name="Chapman S.B."/>
            <person name="Gainer-Dewar J."/>
            <person name="Goldberg J."/>
            <person name="Griggs A."/>
            <person name="Gujja S."/>
            <person name="Hansen M."/>
            <person name="Howarth C."/>
            <person name="Imamovic A."/>
            <person name="Ireland A."/>
            <person name="Larimer J."/>
            <person name="McCowan C."/>
            <person name="Murphy C."/>
            <person name="Pearson M."/>
            <person name="Poon T.W."/>
            <person name="Priest M."/>
            <person name="Roberts A."/>
            <person name="Saif S."/>
            <person name="Shea T."/>
            <person name="Sisk P."/>
            <person name="Sykes S."/>
            <person name="Wortman J."/>
            <person name="Nusbaum C."/>
            <person name="Birren B."/>
        </authorList>
    </citation>
    <scope>NUCLEOTIDE SEQUENCE [LARGE SCALE GENOMIC DNA]</scope>
    <source>
        <strain evidence="1 2">MS-1</strain>
    </source>
</reference>
<dbReference type="Pfam" id="PF13149">
    <property type="entry name" value="Mfa_like_1"/>
    <property type="match status" value="1"/>
</dbReference>
<dbReference type="HOGENOM" id="CLU_854855_0_0_10"/>
<organism evidence="1 2">
    <name type="scientific">Parabacteroides gordonii MS-1 = DSM 23371</name>
    <dbReference type="NCBI Taxonomy" id="1203610"/>
    <lineage>
        <taxon>Bacteria</taxon>
        <taxon>Pseudomonadati</taxon>
        <taxon>Bacteroidota</taxon>
        <taxon>Bacteroidia</taxon>
        <taxon>Bacteroidales</taxon>
        <taxon>Tannerellaceae</taxon>
        <taxon>Parabacteroides</taxon>
    </lineage>
</organism>
<dbReference type="AlphaFoldDB" id="A0A0F5IYJ4"/>
<sequence length="321" mass="34087">MNRTILFKIFLLVACMGCTGNLPENDDNALQLSSVSVDEGGISKGTGTVTSIDKVCVYVATEDYQPYDATIPSLVFTNESGNWTSDKAVIMQDGVNAKVYGVFPADAGITNDNGNLKVNVEVLKGGDNTLDFLGSQQSDYLYSAGVSASYSVRTISLTMKHAMAKVSFRIVKGADVTETLLLKQVKILSNTNLLQAGSGYMLLNVATGAATLNGLASTSQITMDNSAGTELKTAQPSPNVTCLVAPMSTSESVLSFSITVAKEGDTLERTFTTSSISPAVKWEAGFHYTYRITVNKMSGDVDGVLIEDWQNDASQNTSVGI</sequence>
<gene>
    <name evidence="1" type="ORF">HMPREF1536_04188</name>
</gene>
<evidence type="ECO:0000313" key="2">
    <source>
        <dbReference type="Proteomes" id="UP000033035"/>
    </source>
</evidence>